<dbReference type="KEGG" id="cpoy:GP475_03285"/>
<dbReference type="Proteomes" id="UP000516320">
    <property type="component" value="Chromosome"/>
</dbReference>
<keyword evidence="7" id="KW-0408">Iron</keyword>
<proteinExistence type="predicted"/>
<dbReference type="GO" id="GO:0051537">
    <property type="term" value="F:2 iron, 2 sulfur cluster binding"/>
    <property type="evidence" value="ECO:0007669"/>
    <property type="project" value="UniProtKB-KW"/>
</dbReference>
<dbReference type="CDD" id="cd06216">
    <property type="entry name" value="FNR_iron_sulfur_binding_2"/>
    <property type="match status" value="1"/>
</dbReference>
<dbReference type="Gene3D" id="2.40.30.10">
    <property type="entry name" value="Translation factors"/>
    <property type="match status" value="1"/>
</dbReference>
<dbReference type="SUPFAM" id="SSF52343">
    <property type="entry name" value="Ferredoxin reductase-like, C-terminal NADP-linked domain"/>
    <property type="match status" value="1"/>
</dbReference>
<keyword evidence="2" id="KW-0285">Flavoprotein</keyword>
<sequence length="352" mass="38105">MSAKTRDGLAHVRGVLRRFTSPLLPDDYTQLLNPLWSKRELRGQIISVDRGHADTVHLVIKPGWGVPVDFHAGQYIGIGVPVNGRFVWRSYSLTSSPETAKGLFAITVRAVERGKLSNHLVNSVRPGQAIRLAAPAGDFHLSDPLPAKIAFITAGSGVTPVVSMLRTIKDRGLHSDVVIVHSAHSAEDVLFEDVLHDWGATIHITGEQGRLSPESIHDLIPDLTERVIYACGPEQMLVDLENWAKAEGVEIRTEHFTLNRESDAEGGEITFLKGGAEECGSIKVDGATTLLEAGESAGVQMPFGCRMGICQTCVRQVHEGTVRNLRTGEHHGAGERIRTCVCVAAGDVSIDV</sequence>
<dbReference type="Gene3D" id="3.40.50.80">
    <property type="entry name" value="Nucleotide-binding domain of ferredoxin-NADP reductase (FNR) module"/>
    <property type="match status" value="1"/>
</dbReference>
<dbReference type="InterPro" id="IPR001041">
    <property type="entry name" value="2Fe-2S_ferredoxin-type"/>
</dbReference>
<dbReference type="SUPFAM" id="SSF54292">
    <property type="entry name" value="2Fe-2S ferredoxin-like"/>
    <property type="match status" value="1"/>
</dbReference>
<organism evidence="9 10">
    <name type="scientific">Corynebacterium poyangense</name>
    <dbReference type="NCBI Taxonomy" id="2684405"/>
    <lineage>
        <taxon>Bacteria</taxon>
        <taxon>Bacillati</taxon>
        <taxon>Actinomycetota</taxon>
        <taxon>Actinomycetes</taxon>
        <taxon>Mycobacteriales</taxon>
        <taxon>Corynebacteriaceae</taxon>
        <taxon>Corynebacterium</taxon>
    </lineage>
</organism>
<evidence type="ECO:0000256" key="3">
    <source>
        <dbReference type="ARBA" id="ARBA00022714"/>
    </source>
</evidence>
<dbReference type="InterPro" id="IPR012675">
    <property type="entry name" value="Beta-grasp_dom_sf"/>
</dbReference>
<dbReference type="InterPro" id="IPR008333">
    <property type="entry name" value="Cbr1-like_FAD-bd_dom"/>
</dbReference>
<dbReference type="GO" id="GO:0016491">
    <property type="term" value="F:oxidoreductase activity"/>
    <property type="evidence" value="ECO:0007669"/>
    <property type="project" value="UniProtKB-KW"/>
</dbReference>
<dbReference type="Pfam" id="PF00111">
    <property type="entry name" value="Fer2"/>
    <property type="match status" value="1"/>
</dbReference>
<dbReference type="Pfam" id="PF00175">
    <property type="entry name" value="NAD_binding_1"/>
    <property type="match status" value="1"/>
</dbReference>
<evidence type="ECO:0000256" key="8">
    <source>
        <dbReference type="ARBA" id="ARBA00023014"/>
    </source>
</evidence>
<evidence type="ECO:0000256" key="4">
    <source>
        <dbReference type="ARBA" id="ARBA00022723"/>
    </source>
</evidence>
<evidence type="ECO:0000313" key="10">
    <source>
        <dbReference type="Proteomes" id="UP000516320"/>
    </source>
</evidence>
<reference evidence="9 10" key="1">
    <citation type="submission" date="2019-12" db="EMBL/GenBank/DDBJ databases">
        <title>Corynebacterium sp. nov., isolated from feces of the Anser Albifrons in China.</title>
        <authorList>
            <person name="Liu Q."/>
        </authorList>
    </citation>
    <scope>NUCLEOTIDE SEQUENCE [LARGE SCALE GENOMIC DNA]</scope>
    <source>
        <strain evidence="9 10">4H37-19</strain>
    </source>
</reference>
<accession>A0A7H0SMK5</accession>
<dbReference type="InterPro" id="IPR039261">
    <property type="entry name" value="FNR_nucleotide-bd"/>
</dbReference>
<keyword evidence="5" id="KW-0274">FAD</keyword>
<evidence type="ECO:0000313" key="9">
    <source>
        <dbReference type="EMBL" id="QNQ89780.1"/>
    </source>
</evidence>
<dbReference type="PROSITE" id="PS51384">
    <property type="entry name" value="FAD_FR"/>
    <property type="match status" value="1"/>
</dbReference>
<dbReference type="InterPro" id="IPR001433">
    <property type="entry name" value="OxRdtase_FAD/NAD-bd"/>
</dbReference>
<dbReference type="CDD" id="cd00207">
    <property type="entry name" value="fer2"/>
    <property type="match status" value="1"/>
</dbReference>
<dbReference type="InterPro" id="IPR017927">
    <property type="entry name" value="FAD-bd_FR_type"/>
</dbReference>
<evidence type="ECO:0000256" key="2">
    <source>
        <dbReference type="ARBA" id="ARBA00022630"/>
    </source>
</evidence>
<name>A0A7H0SMK5_9CORY</name>
<keyword evidence="10" id="KW-1185">Reference proteome</keyword>
<dbReference type="SUPFAM" id="SSF63380">
    <property type="entry name" value="Riboflavin synthase domain-like"/>
    <property type="match status" value="1"/>
</dbReference>
<evidence type="ECO:0000256" key="7">
    <source>
        <dbReference type="ARBA" id="ARBA00023004"/>
    </source>
</evidence>
<evidence type="ECO:0000256" key="6">
    <source>
        <dbReference type="ARBA" id="ARBA00023002"/>
    </source>
</evidence>
<evidence type="ECO:0000256" key="1">
    <source>
        <dbReference type="ARBA" id="ARBA00001974"/>
    </source>
</evidence>
<dbReference type="InterPro" id="IPR017938">
    <property type="entry name" value="Riboflavin_synthase-like_b-brl"/>
</dbReference>
<dbReference type="PROSITE" id="PS51085">
    <property type="entry name" value="2FE2S_FER_2"/>
    <property type="match status" value="1"/>
</dbReference>
<keyword evidence="6" id="KW-0560">Oxidoreductase</keyword>
<comment type="cofactor">
    <cofactor evidence="1">
        <name>FAD</name>
        <dbReference type="ChEBI" id="CHEBI:57692"/>
    </cofactor>
</comment>
<dbReference type="PRINTS" id="PR00410">
    <property type="entry name" value="PHEHYDRXLASE"/>
</dbReference>
<evidence type="ECO:0000256" key="5">
    <source>
        <dbReference type="ARBA" id="ARBA00022827"/>
    </source>
</evidence>
<dbReference type="PRINTS" id="PR00371">
    <property type="entry name" value="FPNCR"/>
</dbReference>
<dbReference type="RefSeq" id="WP_187975233.1">
    <property type="nucleotide sequence ID" value="NZ_CP046884.1"/>
</dbReference>
<dbReference type="Gene3D" id="3.10.20.30">
    <property type="match status" value="1"/>
</dbReference>
<dbReference type="InterPro" id="IPR050415">
    <property type="entry name" value="MRET"/>
</dbReference>
<protein>
    <submittedName>
        <fullName evidence="9">2Fe-2S iron-sulfur cluster binding domain-containing protein</fullName>
    </submittedName>
</protein>
<dbReference type="PANTHER" id="PTHR47354">
    <property type="entry name" value="NADH OXIDOREDUCTASE HCR"/>
    <property type="match status" value="1"/>
</dbReference>
<dbReference type="InterPro" id="IPR036010">
    <property type="entry name" value="2Fe-2S_ferredoxin-like_sf"/>
</dbReference>
<dbReference type="PANTHER" id="PTHR47354:SF6">
    <property type="entry name" value="NADH OXIDOREDUCTASE HCR"/>
    <property type="match status" value="1"/>
</dbReference>
<dbReference type="Pfam" id="PF00970">
    <property type="entry name" value="FAD_binding_6"/>
    <property type="match status" value="1"/>
</dbReference>
<dbReference type="InterPro" id="IPR001709">
    <property type="entry name" value="Flavoprot_Pyr_Nucl_cyt_Rdtase"/>
</dbReference>
<keyword evidence="4" id="KW-0479">Metal-binding</keyword>
<keyword evidence="8" id="KW-0411">Iron-sulfur</keyword>
<keyword evidence="3" id="KW-0001">2Fe-2S</keyword>
<dbReference type="AlphaFoldDB" id="A0A7H0SMK5"/>
<gene>
    <name evidence="9" type="ORF">GP475_03285</name>
</gene>
<dbReference type="GO" id="GO:0046872">
    <property type="term" value="F:metal ion binding"/>
    <property type="evidence" value="ECO:0007669"/>
    <property type="project" value="UniProtKB-KW"/>
</dbReference>
<dbReference type="EMBL" id="CP046884">
    <property type="protein sequence ID" value="QNQ89780.1"/>
    <property type="molecule type" value="Genomic_DNA"/>
</dbReference>